<dbReference type="AlphaFoldDB" id="A0A553P2G8"/>
<dbReference type="Proteomes" id="UP000318571">
    <property type="component" value="Chromosome 7"/>
</dbReference>
<name>A0A553P2G8_TIGCA</name>
<dbReference type="STRING" id="6832.A0A553P2G8"/>
<protein>
    <recommendedName>
        <fullName evidence="3">CUB domain-containing protein</fullName>
    </recommendedName>
</protein>
<organism evidence="1 2">
    <name type="scientific">Tigriopus californicus</name>
    <name type="common">Marine copepod</name>
    <dbReference type="NCBI Taxonomy" id="6832"/>
    <lineage>
        <taxon>Eukaryota</taxon>
        <taxon>Metazoa</taxon>
        <taxon>Ecdysozoa</taxon>
        <taxon>Arthropoda</taxon>
        <taxon>Crustacea</taxon>
        <taxon>Multicrustacea</taxon>
        <taxon>Hexanauplia</taxon>
        <taxon>Copepoda</taxon>
        <taxon>Harpacticoida</taxon>
        <taxon>Harpacticidae</taxon>
        <taxon>Tigriopus</taxon>
    </lineage>
</organism>
<reference evidence="1 2" key="1">
    <citation type="journal article" date="2018" name="Nat. Ecol. Evol.">
        <title>Genomic signatures of mitonuclear coevolution across populations of Tigriopus californicus.</title>
        <authorList>
            <person name="Barreto F.S."/>
            <person name="Watson E.T."/>
            <person name="Lima T.G."/>
            <person name="Willett C.S."/>
            <person name="Edmands S."/>
            <person name="Li W."/>
            <person name="Burton R.S."/>
        </authorList>
    </citation>
    <scope>NUCLEOTIDE SEQUENCE [LARGE SCALE GENOMIC DNA]</scope>
    <source>
        <strain evidence="1 2">San Diego</strain>
    </source>
</reference>
<evidence type="ECO:0000313" key="2">
    <source>
        <dbReference type="Proteomes" id="UP000318571"/>
    </source>
</evidence>
<dbReference type="PANTHER" id="PTHR33236:SF5">
    <property type="entry name" value="CUB DOMAIN-CONTAINING PROTEIN"/>
    <property type="match status" value="1"/>
</dbReference>
<evidence type="ECO:0008006" key="3">
    <source>
        <dbReference type="Google" id="ProtNLM"/>
    </source>
</evidence>
<proteinExistence type="predicted"/>
<dbReference type="EMBL" id="VCGU01000008">
    <property type="protein sequence ID" value="TRY71897.1"/>
    <property type="molecule type" value="Genomic_DNA"/>
</dbReference>
<comment type="caution">
    <text evidence="1">The sequence shown here is derived from an EMBL/GenBank/DDBJ whole genome shotgun (WGS) entry which is preliminary data.</text>
</comment>
<keyword evidence="2" id="KW-1185">Reference proteome</keyword>
<evidence type="ECO:0000313" key="1">
    <source>
        <dbReference type="EMBL" id="TRY71897.1"/>
    </source>
</evidence>
<gene>
    <name evidence="1" type="ORF">TCAL_14855</name>
</gene>
<dbReference type="PANTHER" id="PTHR33236">
    <property type="entry name" value="INTRAFLAGELLAR TRANSPORT PROTEIN 122 FAMILY PROTEIN-RELATED"/>
    <property type="match status" value="1"/>
</dbReference>
<sequence>MKGTCMTSTECVSNGGAADGNCASGFGVCCSFVVRGCGGTVAHNCTYVQNTEFPATRAGGETCKFGFNRICDRVLCLTLIGSKILTPSSHELCTESWLDFVNLVMAQPHQPGQCCTGIVQPVGISSPLLVPAGKSPPVTCGTLTGQHRYCTIQYSEDATTSGPAFDLFLDEDSALPEHPRQAKVFNYIEDRW</sequence>
<accession>A0A553P2G8</accession>